<evidence type="ECO:0000313" key="3">
    <source>
        <dbReference type="EMBL" id="CAB9506750.1"/>
    </source>
</evidence>
<reference evidence="3" key="1">
    <citation type="submission" date="2020-06" db="EMBL/GenBank/DDBJ databases">
        <authorList>
            <consortium name="Plant Systems Biology data submission"/>
        </authorList>
    </citation>
    <scope>NUCLEOTIDE SEQUENCE</scope>
    <source>
        <strain evidence="3">D6</strain>
    </source>
</reference>
<keyword evidence="4" id="KW-1185">Reference proteome</keyword>
<accession>A0A9N8DU54</accession>
<proteinExistence type="inferred from homology"/>
<organism evidence="3 4">
    <name type="scientific">Seminavis robusta</name>
    <dbReference type="NCBI Taxonomy" id="568900"/>
    <lineage>
        <taxon>Eukaryota</taxon>
        <taxon>Sar</taxon>
        <taxon>Stramenopiles</taxon>
        <taxon>Ochrophyta</taxon>
        <taxon>Bacillariophyta</taxon>
        <taxon>Bacillariophyceae</taxon>
        <taxon>Bacillariophycidae</taxon>
        <taxon>Naviculales</taxon>
        <taxon>Naviculaceae</taxon>
        <taxon>Seminavis</taxon>
    </lineage>
</organism>
<sequence length="318" mass="34308">MPITNVLVTGANAGLGKECCRQLALLEGIEKVYLGCRNEEKAKAAKSSLEESTGKMGVFDIVLMDVAKLDSVRAAIQGLKKDSVMLDGIVLNAGGSSGVHPMEKAVGICVTNIFALNVLGHALFIDLAIKEKIFTAGTVVFSGSEGARGIPSLADPRPVLQNGAVEEFSSIADGSMDGLDITNVYNYVKLAAALWIGSLARKYPFSKCKMRFLTMSPGGTKSTNIFDPMALPTRWVFKAMFQVMWLFGKVHDLETGAKRYVDALTDEGGTNYKSGRFYASADENSITGPTSDQSAIWDVFDNEVYQDNAYTAIEKLLK</sequence>
<dbReference type="Gene3D" id="3.40.50.720">
    <property type="entry name" value="NAD(P)-binding Rossmann-like Domain"/>
    <property type="match status" value="1"/>
</dbReference>
<keyword evidence="2" id="KW-0560">Oxidoreductase</keyword>
<dbReference type="InterPro" id="IPR002347">
    <property type="entry name" value="SDR_fam"/>
</dbReference>
<dbReference type="AlphaFoldDB" id="A0A9N8DU54"/>
<comment type="caution">
    <text evidence="3">The sequence shown here is derived from an EMBL/GenBank/DDBJ whole genome shotgun (WGS) entry which is preliminary data.</text>
</comment>
<evidence type="ECO:0000313" key="4">
    <source>
        <dbReference type="Proteomes" id="UP001153069"/>
    </source>
</evidence>
<protein>
    <submittedName>
        <fullName evidence="3">Protochlorophyllide reductase A, chloroplastic</fullName>
    </submittedName>
</protein>
<dbReference type="SUPFAM" id="SSF51735">
    <property type="entry name" value="NAD(P)-binding Rossmann-fold domains"/>
    <property type="match status" value="1"/>
</dbReference>
<evidence type="ECO:0000256" key="1">
    <source>
        <dbReference type="ARBA" id="ARBA00006484"/>
    </source>
</evidence>
<dbReference type="PANTHER" id="PTHR24320">
    <property type="entry name" value="RETINOL DEHYDROGENASE"/>
    <property type="match status" value="1"/>
</dbReference>
<dbReference type="InterPro" id="IPR036291">
    <property type="entry name" value="NAD(P)-bd_dom_sf"/>
</dbReference>
<dbReference type="Proteomes" id="UP001153069">
    <property type="component" value="Unassembled WGS sequence"/>
</dbReference>
<dbReference type="Pfam" id="PF00106">
    <property type="entry name" value="adh_short"/>
    <property type="match status" value="1"/>
</dbReference>
<gene>
    <name evidence="3" type="ORF">SEMRO_277_G106360.1</name>
</gene>
<dbReference type="OrthoDB" id="45918at2759"/>
<dbReference type="GO" id="GO:0016491">
    <property type="term" value="F:oxidoreductase activity"/>
    <property type="evidence" value="ECO:0007669"/>
    <property type="project" value="UniProtKB-KW"/>
</dbReference>
<comment type="similarity">
    <text evidence="1">Belongs to the short-chain dehydrogenases/reductases (SDR) family.</text>
</comment>
<dbReference type="PANTHER" id="PTHR24320:SF148">
    <property type="entry name" value="NAD(P)-BINDING ROSSMANN-FOLD SUPERFAMILY PROTEIN"/>
    <property type="match status" value="1"/>
</dbReference>
<name>A0A9N8DU54_9STRA</name>
<evidence type="ECO:0000256" key="2">
    <source>
        <dbReference type="ARBA" id="ARBA00023002"/>
    </source>
</evidence>
<dbReference type="EMBL" id="CAICTM010000276">
    <property type="protein sequence ID" value="CAB9506750.1"/>
    <property type="molecule type" value="Genomic_DNA"/>
</dbReference>